<sequence length="309" mass="35552">MLNIKPIPESEAEKPILSIYQSIKQTLGSSSTPLIFQYLANFSEYLSFIWPQISHNSNDILFRKEINDIENLNQVMVNEIFQSGIATELFLQKIQNLPEKYELIQFSDNLKEVSALLYLISLSLRESLKGQALGVKLIENKTTDKEQSHAVWNDISSEFFSHSISQDIKASNLNIQLPTSNFKKSQSLTTTPYPEFFKLMQWEMDKLIVEEKYLFARVEMEKYALNKLHLIPHPINSSLKIVSSYTKTNPLFPELIHLLAEYFPTQTPYRLFAASVMNRSLNFNPKSSKEETPVKSPILLPAAIELNRN</sequence>
<reference evidence="1 2" key="1">
    <citation type="journal article" date="2015" name="Nature">
        <title>rRNA introns, odd ribosomes, and small enigmatic genomes across a large radiation of phyla.</title>
        <authorList>
            <person name="Brown C.T."/>
            <person name="Hug L.A."/>
            <person name="Thomas B.C."/>
            <person name="Sharon I."/>
            <person name="Castelle C.J."/>
            <person name="Singh A."/>
            <person name="Wilkins M.J."/>
            <person name="Williams K.H."/>
            <person name="Banfield J.F."/>
        </authorList>
    </citation>
    <scope>NUCLEOTIDE SEQUENCE [LARGE SCALE GENOMIC DNA]</scope>
</reference>
<comment type="caution">
    <text evidence="1">The sequence shown here is derived from an EMBL/GenBank/DDBJ whole genome shotgun (WGS) entry which is preliminary data.</text>
</comment>
<gene>
    <name evidence="1" type="ORF">UT63_C0043G0006</name>
</gene>
<evidence type="ECO:0000313" key="2">
    <source>
        <dbReference type="Proteomes" id="UP000034539"/>
    </source>
</evidence>
<accession>A0A0G0PWC1</accession>
<proteinExistence type="predicted"/>
<evidence type="ECO:0000313" key="1">
    <source>
        <dbReference type="EMBL" id="KKR32464.1"/>
    </source>
</evidence>
<organism evidence="1 2">
    <name type="scientific">Candidatus Gottesmanbacteria bacterium GW2011_GWC2_39_8</name>
    <dbReference type="NCBI Taxonomy" id="1618450"/>
    <lineage>
        <taxon>Bacteria</taxon>
        <taxon>Candidatus Gottesmaniibacteriota</taxon>
    </lineage>
</organism>
<dbReference type="EMBL" id="LBXN01000043">
    <property type="protein sequence ID" value="KKR32464.1"/>
    <property type="molecule type" value="Genomic_DNA"/>
</dbReference>
<dbReference type="AlphaFoldDB" id="A0A0G0PWC1"/>
<protein>
    <submittedName>
        <fullName evidence="1">Uncharacterized protein</fullName>
    </submittedName>
</protein>
<name>A0A0G0PWC1_9BACT</name>
<dbReference type="Proteomes" id="UP000034539">
    <property type="component" value="Unassembled WGS sequence"/>
</dbReference>